<organism evidence="1 2">
    <name type="scientific">Robertmurraya beringensis</name>
    <dbReference type="NCBI Taxonomy" id="641660"/>
    <lineage>
        <taxon>Bacteria</taxon>
        <taxon>Bacillati</taxon>
        <taxon>Bacillota</taxon>
        <taxon>Bacilli</taxon>
        <taxon>Bacillales</taxon>
        <taxon>Bacillaceae</taxon>
        <taxon>Robertmurraya</taxon>
    </lineage>
</organism>
<evidence type="ECO:0000313" key="1">
    <source>
        <dbReference type="EMBL" id="MFC0476478.1"/>
    </source>
</evidence>
<gene>
    <name evidence="1" type="ORF">ACFFHF_14800</name>
</gene>
<proteinExistence type="predicted"/>
<dbReference type="EMBL" id="JBHLUU010000105">
    <property type="protein sequence ID" value="MFC0476478.1"/>
    <property type="molecule type" value="Genomic_DNA"/>
</dbReference>
<protein>
    <submittedName>
        <fullName evidence="1">FbpB family small basic protein</fullName>
    </submittedName>
</protein>
<dbReference type="Pfam" id="PF13040">
    <property type="entry name" value="Fur_reg_FbpB"/>
    <property type="match status" value="1"/>
</dbReference>
<sequence>MKPGKPTLEELMKRNKEELLKDKLLVERIERRVEEKIIKQ</sequence>
<keyword evidence="2" id="KW-1185">Reference proteome</keyword>
<dbReference type="RefSeq" id="WP_160549323.1">
    <property type="nucleotide sequence ID" value="NZ_JBHLUU010000105.1"/>
</dbReference>
<comment type="caution">
    <text evidence="1">The sequence shown here is derived from an EMBL/GenBank/DDBJ whole genome shotgun (WGS) entry which is preliminary data.</text>
</comment>
<reference evidence="1 2" key="1">
    <citation type="submission" date="2024-09" db="EMBL/GenBank/DDBJ databases">
        <authorList>
            <person name="Sun Q."/>
            <person name="Mori K."/>
        </authorList>
    </citation>
    <scope>NUCLEOTIDE SEQUENCE [LARGE SCALE GENOMIC DNA]</scope>
    <source>
        <strain evidence="1 2">CGMCC 1.9126</strain>
    </source>
</reference>
<name>A0ABV6KT47_9BACI</name>
<dbReference type="Proteomes" id="UP001589738">
    <property type="component" value="Unassembled WGS sequence"/>
</dbReference>
<dbReference type="InterPro" id="IPR025004">
    <property type="entry name" value="SenN/SenS"/>
</dbReference>
<evidence type="ECO:0000313" key="2">
    <source>
        <dbReference type="Proteomes" id="UP001589738"/>
    </source>
</evidence>
<accession>A0ABV6KT47</accession>